<dbReference type="SUPFAM" id="SSF51556">
    <property type="entry name" value="Metallo-dependent hydrolases"/>
    <property type="match status" value="1"/>
</dbReference>
<organism evidence="3 4">
    <name type="scientific">Nocardia nova</name>
    <dbReference type="NCBI Taxonomy" id="37330"/>
    <lineage>
        <taxon>Bacteria</taxon>
        <taxon>Bacillati</taxon>
        <taxon>Actinomycetota</taxon>
        <taxon>Actinomycetes</taxon>
        <taxon>Mycobacteriales</taxon>
        <taxon>Nocardiaceae</taxon>
        <taxon>Nocardia</taxon>
    </lineage>
</organism>
<dbReference type="GO" id="GO:0016787">
    <property type="term" value="F:hydrolase activity"/>
    <property type="evidence" value="ECO:0007669"/>
    <property type="project" value="UniProtKB-KW"/>
</dbReference>
<sequence length="396" mass="44834">MPLQDHMQLISTDDHLIEHPKLWTDRLPAKFHEHGPRIVEKELPRAIHVGDDNKAIGDTGTRLAQVWQYEGRIYPYIGLNAVAGKKPEEYGVEPTRYSDMLPGCYDPKARIADMDIDGVHAALSFPSFPRFAGTVFLEGEDRELALLSVQAWNDYILDEWCPTAPDRLIPMVILPLWSVEASVREIYRTAAKGSKAISFPENPVPLGLPSFHTDHWDPVFAAAAETGQPLCVHFGTSGKAPVTAPEAPMAVMISLFGTNSMSACADLLFSPVFHKHPDLKFALSEGGIGWVPYMLERMDLTWEKHRYYQNIDKTVRPSELFARHIFGCFIDDQFGVDQRHMVGIDNITWECDYPHSDSNWPNSRKVVHDMMIDVPDEEVHKMVELNARKLFNFPRG</sequence>
<dbReference type="InterPro" id="IPR032466">
    <property type="entry name" value="Metal_Hydrolase"/>
</dbReference>
<proteinExistence type="predicted"/>
<dbReference type="Pfam" id="PF04909">
    <property type="entry name" value="Amidohydro_2"/>
    <property type="match status" value="1"/>
</dbReference>
<dbReference type="InterPro" id="IPR006680">
    <property type="entry name" value="Amidohydro-rel"/>
</dbReference>
<dbReference type="Proteomes" id="UP000239874">
    <property type="component" value="Unassembled WGS sequence"/>
</dbReference>
<dbReference type="GO" id="GO:0005737">
    <property type="term" value="C:cytoplasm"/>
    <property type="evidence" value="ECO:0007669"/>
    <property type="project" value="TreeGrafter"/>
</dbReference>
<dbReference type="OrthoDB" id="8673349at2"/>
<evidence type="ECO:0000256" key="1">
    <source>
        <dbReference type="ARBA" id="ARBA00023239"/>
    </source>
</evidence>
<reference evidence="3 4" key="1">
    <citation type="submission" date="2018-02" db="EMBL/GenBank/DDBJ databases">
        <title>8 Nocardia nova and 1 Nocardia cyriacigeorgica strain used for evolution to TMP-SMX.</title>
        <authorList>
            <person name="Mehta H."/>
            <person name="Weng J."/>
            <person name="Shamoo Y."/>
        </authorList>
    </citation>
    <scope>NUCLEOTIDE SEQUENCE [LARGE SCALE GENOMIC DNA]</scope>
    <source>
        <strain evidence="3 4">MDA3139</strain>
    </source>
</reference>
<keyword evidence="3" id="KW-0378">Hydrolase</keyword>
<dbReference type="GO" id="GO:0016831">
    <property type="term" value="F:carboxy-lyase activity"/>
    <property type="evidence" value="ECO:0007669"/>
    <property type="project" value="InterPro"/>
</dbReference>
<gene>
    <name evidence="3" type="ORF">C5E45_19500</name>
</gene>
<dbReference type="PROSITE" id="PS01114">
    <property type="entry name" value="GPR1_FUN34_YAAH"/>
    <property type="match status" value="1"/>
</dbReference>
<keyword evidence="1" id="KW-0456">Lyase</keyword>
<dbReference type="PANTHER" id="PTHR21240:SF28">
    <property type="entry name" value="ISO-OROTATE DECARBOXYLASE (EUROFUNG)"/>
    <property type="match status" value="1"/>
</dbReference>
<dbReference type="GO" id="GO:0019748">
    <property type="term" value="P:secondary metabolic process"/>
    <property type="evidence" value="ECO:0007669"/>
    <property type="project" value="TreeGrafter"/>
</dbReference>
<dbReference type="RefSeq" id="WP_104377153.1">
    <property type="nucleotide sequence ID" value="NZ_PSZC01000013.1"/>
</dbReference>
<accession>A0A2S6AN00</accession>
<feature type="domain" description="Amidohydrolase-related" evidence="2">
    <location>
        <begin position="99"/>
        <end position="393"/>
    </location>
</feature>
<protein>
    <submittedName>
        <fullName evidence="3">Amidohydrolase</fullName>
    </submittedName>
</protein>
<dbReference type="EMBL" id="PSZC01000013">
    <property type="protein sequence ID" value="PPJ36600.1"/>
    <property type="molecule type" value="Genomic_DNA"/>
</dbReference>
<dbReference type="PANTHER" id="PTHR21240">
    <property type="entry name" value="2-AMINO-3-CARBOXYLMUCONATE-6-SEMIALDEHYDE DECARBOXYLASE"/>
    <property type="match status" value="1"/>
</dbReference>
<comment type="caution">
    <text evidence="3">The sequence shown here is derived from an EMBL/GenBank/DDBJ whole genome shotgun (WGS) entry which is preliminary data.</text>
</comment>
<dbReference type="InterPro" id="IPR032465">
    <property type="entry name" value="ACMSD"/>
</dbReference>
<evidence type="ECO:0000259" key="2">
    <source>
        <dbReference type="Pfam" id="PF04909"/>
    </source>
</evidence>
<dbReference type="InterPro" id="IPR047622">
    <property type="entry name" value="GPR1_FUN34_YAAH"/>
</dbReference>
<evidence type="ECO:0000313" key="3">
    <source>
        <dbReference type="EMBL" id="PPJ36600.1"/>
    </source>
</evidence>
<name>A0A2S6AN00_9NOCA</name>
<evidence type="ECO:0000313" key="4">
    <source>
        <dbReference type="Proteomes" id="UP000239874"/>
    </source>
</evidence>
<dbReference type="Gene3D" id="3.20.20.140">
    <property type="entry name" value="Metal-dependent hydrolases"/>
    <property type="match status" value="1"/>
</dbReference>
<dbReference type="AlphaFoldDB" id="A0A2S6AN00"/>